<comment type="similarity">
    <text evidence="2 10">Belongs to the outer membrane factor (OMF) (TC 1.B.17) family.</text>
</comment>
<dbReference type="NCBIfam" id="TIGR01845">
    <property type="entry name" value="outer_NodT"/>
    <property type="match status" value="1"/>
</dbReference>
<keyword evidence="7 10" id="KW-0564">Palmitate</keyword>
<comment type="function">
    <text evidence="9">Could be involved in resistance to puromycin, acriflavine and tetraphenylarsonium chloride.</text>
</comment>
<dbReference type="Gene3D" id="1.20.1600.10">
    <property type="entry name" value="Outer membrane efflux proteins (OEP)"/>
    <property type="match status" value="1"/>
</dbReference>
<evidence type="ECO:0000256" key="5">
    <source>
        <dbReference type="ARBA" id="ARBA00022729"/>
    </source>
</evidence>
<dbReference type="STRING" id="1385517.N800_03210"/>
<protein>
    <submittedName>
        <fullName evidence="11">Multidrug RND transporter</fullName>
    </submittedName>
</protein>
<evidence type="ECO:0000256" key="2">
    <source>
        <dbReference type="ARBA" id="ARBA00007613"/>
    </source>
</evidence>
<accession>A0A0A0EUG2</accession>
<dbReference type="AlphaFoldDB" id="A0A0A0EUG2"/>
<organism evidence="11 12">
    <name type="scientific">Lysobacter daejeonensis GH1-9</name>
    <dbReference type="NCBI Taxonomy" id="1385517"/>
    <lineage>
        <taxon>Bacteria</taxon>
        <taxon>Pseudomonadati</taxon>
        <taxon>Pseudomonadota</taxon>
        <taxon>Gammaproteobacteria</taxon>
        <taxon>Lysobacterales</taxon>
        <taxon>Lysobacteraceae</taxon>
        <taxon>Aerolutibacter</taxon>
    </lineage>
</organism>
<dbReference type="Gene3D" id="2.20.200.10">
    <property type="entry name" value="Outer membrane efflux proteins (OEP)"/>
    <property type="match status" value="1"/>
</dbReference>
<evidence type="ECO:0000256" key="8">
    <source>
        <dbReference type="ARBA" id="ARBA00023288"/>
    </source>
</evidence>
<evidence type="ECO:0000256" key="3">
    <source>
        <dbReference type="ARBA" id="ARBA00022452"/>
    </source>
</evidence>
<dbReference type="Proteomes" id="UP000029998">
    <property type="component" value="Unassembled WGS sequence"/>
</dbReference>
<comment type="subcellular location">
    <subcellularLocation>
        <location evidence="10">Cell outer membrane</location>
        <topology evidence="10">Lipid-anchor</topology>
    </subcellularLocation>
    <subcellularLocation>
        <location evidence="1">Membrane</location>
    </subcellularLocation>
</comment>
<dbReference type="eggNOG" id="COG1538">
    <property type="taxonomic scope" value="Bacteria"/>
</dbReference>
<dbReference type="GO" id="GO:0015562">
    <property type="term" value="F:efflux transmembrane transporter activity"/>
    <property type="evidence" value="ECO:0007669"/>
    <property type="project" value="InterPro"/>
</dbReference>
<comment type="caution">
    <text evidence="11">The sequence shown here is derived from an EMBL/GenBank/DDBJ whole genome shotgun (WGS) entry which is preliminary data.</text>
</comment>
<keyword evidence="4 10" id="KW-0812">Transmembrane</keyword>
<keyword evidence="12" id="KW-1185">Reference proteome</keyword>
<dbReference type="Pfam" id="PF02321">
    <property type="entry name" value="OEP"/>
    <property type="match status" value="2"/>
</dbReference>
<evidence type="ECO:0000313" key="12">
    <source>
        <dbReference type="Proteomes" id="UP000029998"/>
    </source>
</evidence>
<evidence type="ECO:0000256" key="1">
    <source>
        <dbReference type="ARBA" id="ARBA00004370"/>
    </source>
</evidence>
<feature type="chain" id="PRO_5001433642" evidence="10">
    <location>
        <begin position="27"/>
        <end position="493"/>
    </location>
</feature>
<dbReference type="PANTHER" id="PTHR30203:SF20">
    <property type="entry name" value="MULTIDRUG RESISTANCE OUTER MEMBRANE PROTEIN MDTP-RELATED"/>
    <property type="match status" value="1"/>
</dbReference>
<dbReference type="InterPro" id="IPR003423">
    <property type="entry name" value="OMP_efflux"/>
</dbReference>
<sequence>MTMTSPSRSRRWTAAALPMALFTVLATGCASTHGLAPSGAPTDADTLSAQQSLGDAARADATFPRRNWWTALGDRQLDGLIDEALRGTPSLEVADARVRQAQAQAGLADAARKPSLSASAQYAGLRIPETIAPEPLGGDYSGVGIVGLNLKHSFDLWGGHRAKWEAAVGQARAAEVDAQAARLTLSSQIASAYVGLAQAFEAQDVANAEQARAEHLLALGQQRVQAGLDNRMQVRVAESAVAAARQQGEAASHQIEAQRHAIAALLGQGPDRGLAIARPELLKAPAPAVPAVMSSELLGHRPDVVAARWRVEAAQHGIKASKAEFYPTINLSAMVGLAAGNLADLFSSQALLLQGGPAISLPIFDGGRLRSQLARSDADYDLAVAQYNGNLSTALREVADAVSGARSLDAQIASVTQARDAAQSAWTLANSRYRAGLGTQLDVLAAQRPLLQADQQLAALRAQRSLAAIELYRALGGGLELASPTTASTSSAP</sequence>
<proteinExistence type="inferred from homology"/>
<evidence type="ECO:0000256" key="9">
    <source>
        <dbReference type="ARBA" id="ARBA00037313"/>
    </source>
</evidence>
<dbReference type="EMBL" id="AVPU01000021">
    <property type="protein sequence ID" value="KGM53768.1"/>
    <property type="molecule type" value="Genomic_DNA"/>
</dbReference>
<keyword evidence="3 10" id="KW-1134">Transmembrane beta strand</keyword>
<dbReference type="PANTHER" id="PTHR30203">
    <property type="entry name" value="OUTER MEMBRANE CATION EFFLUX PROTEIN"/>
    <property type="match status" value="1"/>
</dbReference>
<gene>
    <name evidence="11" type="ORF">N800_03210</name>
</gene>
<dbReference type="SUPFAM" id="SSF56954">
    <property type="entry name" value="Outer membrane efflux proteins (OEP)"/>
    <property type="match status" value="1"/>
</dbReference>
<keyword evidence="5 10" id="KW-0732">Signal</keyword>
<dbReference type="InterPro" id="IPR010131">
    <property type="entry name" value="MdtP/NodT-like"/>
</dbReference>
<keyword evidence="8 10" id="KW-0449">Lipoprotein</keyword>
<feature type="signal peptide" evidence="10">
    <location>
        <begin position="1"/>
        <end position="26"/>
    </location>
</feature>
<reference evidence="11 12" key="1">
    <citation type="submission" date="2013-08" db="EMBL/GenBank/DDBJ databases">
        <title>Genome sequencing of Lysobacter.</title>
        <authorList>
            <person name="Zhang S."/>
            <person name="Wang G."/>
        </authorList>
    </citation>
    <scope>NUCLEOTIDE SEQUENCE [LARGE SCALE GENOMIC DNA]</scope>
    <source>
        <strain evidence="11 12">GH1-9</strain>
    </source>
</reference>
<keyword evidence="6 10" id="KW-0472">Membrane</keyword>
<evidence type="ECO:0000313" key="11">
    <source>
        <dbReference type="EMBL" id="KGM53768.1"/>
    </source>
</evidence>
<evidence type="ECO:0000256" key="7">
    <source>
        <dbReference type="ARBA" id="ARBA00023139"/>
    </source>
</evidence>
<name>A0A0A0EUG2_9GAMM</name>
<evidence type="ECO:0000256" key="10">
    <source>
        <dbReference type="RuleBase" id="RU362097"/>
    </source>
</evidence>
<evidence type="ECO:0000256" key="6">
    <source>
        <dbReference type="ARBA" id="ARBA00023136"/>
    </source>
</evidence>
<dbReference type="GO" id="GO:0009279">
    <property type="term" value="C:cell outer membrane"/>
    <property type="evidence" value="ECO:0007669"/>
    <property type="project" value="UniProtKB-SubCell"/>
</dbReference>
<evidence type="ECO:0000256" key="4">
    <source>
        <dbReference type="ARBA" id="ARBA00022692"/>
    </source>
</evidence>